<keyword evidence="1" id="KW-0326">Glycosidase</keyword>
<evidence type="ECO:0000313" key="2">
    <source>
        <dbReference type="Proteomes" id="UP000814140"/>
    </source>
</evidence>
<keyword evidence="2" id="KW-1185">Reference proteome</keyword>
<accession>A0ACB8SXI1</accession>
<sequence length="496" mass="54774">MHLSLLLPAIGLASQVLAKSDTATLAENYLSNLVPATKDVLFNMVTGEAAGADPGVVCAVIPDPEHPEFSLFWVRDAALVYDVWLNELIALKDTSLRPLMDDVTLTLVRTQQVTSLAGDVFERGLEEAVFYLDLGYITDLFFRPGSPAADSPPFRAAILIKYAEWLTEPAQNNGSWVAHHLWPHINLDLQYISNHWNESSWDLWWPPVWGGSYWTASLQYRALRAGARLGRKIGRHANVAGYDSRASMILDYMQTFWNEEQGFMTETTVTDPTATYGRIGIGAAPITVSIYNYDQSLGCDAATFQPCSDRALSSLKVVGDHFKANFNISKDIPDGHPGFYGFFLEDQFIGGQPQFFSSFNQAEQLYDALSTWEKLGGLDVTPVSRKFFVQFDANIKPGHYTKGSSTYRHLTTAIREYADEVLVLLSKHTPEDFILTEAIDKNVGGPVGPRGMIRSLAAAMSAADTHNGMTPPSWSGPRNEGNPYSNTPDSQTVLGL</sequence>
<dbReference type="EMBL" id="MU277218">
    <property type="protein sequence ID" value="KAI0060541.1"/>
    <property type="molecule type" value="Genomic_DNA"/>
</dbReference>
<protein>
    <submittedName>
        <fullName evidence="1">Six-hairpin glycosidase</fullName>
    </submittedName>
</protein>
<reference evidence="1" key="2">
    <citation type="journal article" date="2022" name="New Phytol.">
        <title>Evolutionary transition to the ectomycorrhizal habit in the genomes of a hyperdiverse lineage of mushroom-forming fungi.</title>
        <authorList>
            <person name="Looney B."/>
            <person name="Miyauchi S."/>
            <person name="Morin E."/>
            <person name="Drula E."/>
            <person name="Courty P.E."/>
            <person name="Kohler A."/>
            <person name="Kuo A."/>
            <person name="LaButti K."/>
            <person name="Pangilinan J."/>
            <person name="Lipzen A."/>
            <person name="Riley R."/>
            <person name="Andreopoulos W."/>
            <person name="He G."/>
            <person name="Johnson J."/>
            <person name="Nolan M."/>
            <person name="Tritt A."/>
            <person name="Barry K.W."/>
            <person name="Grigoriev I.V."/>
            <person name="Nagy L.G."/>
            <person name="Hibbett D."/>
            <person name="Henrissat B."/>
            <person name="Matheny P.B."/>
            <person name="Labbe J."/>
            <person name="Martin F.M."/>
        </authorList>
    </citation>
    <scope>NUCLEOTIDE SEQUENCE</scope>
    <source>
        <strain evidence="1">HHB10654</strain>
    </source>
</reference>
<name>A0ACB8SXI1_9AGAM</name>
<dbReference type="Proteomes" id="UP000814140">
    <property type="component" value="Unassembled WGS sequence"/>
</dbReference>
<reference evidence="1" key="1">
    <citation type="submission" date="2021-03" db="EMBL/GenBank/DDBJ databases">
        <authorList>
            <consortium name="DOE Joint Genome Institute"/>
            <person name="Ahrendt S."/>
            <person name="Looney B.P."/>
            <person name="Miyauchi S."/>
            <person name="Morin E."/>
            <person name="Drula E."/>
            <person name="Courty P.E."/>
            <person name="Chicoki N."/>
            <person name="Fauchery L."/>
            <person name="Kohler A."/>
            <person name="Kuo A."/>
            <person name="Labutti K."/>
            <person name="Pangilinan J."/>
            <person name="Lipzen A."/>
            <person name="Riley R."/>
            <person name="Andreopoulos W."/>
            <person name="He G."/>
            <person name="Johnson J."/>
            <person name="Barry K.W."/>
            <person name="Grigoriev I.V."/>
            <person name="Nagy L."/>
            <person name="Hibbett D."/>
            <person name="Henrissat B."/>
            <person name="Matheny P.B."/>
            <person name="Labbe J."/>
            <person name="Martin F."/>
        </authorList>
    </citation>
    <scope>NUCLEOTIDE SEQUENCE</scope>
    <source>
        <strain evidence="1">HHB10654</strain>
    </source>
</reference>
<comment type="caution">
    <text evidence="1">The sequence shown here is derived from an EMBL/GenBank/DDBJ whole genome shotgun (WGS) entry which is preliminary data.</text>
</comment>
<keyword evidence="1" id="KW-0378">Hydrolase</keyword>
<evidence type="ECO:0000313" key="1">
    <source>
        <dbReference type="EMBL" id="KAI0060541.1"/>
    </source>
</evidence>
<proteinExistence type="predicted"/>
<organism evidence="1 2">
    <name type="scientific">Artomyces pyxidatus</name>
    <dbReference type="NCBI Taxonomy" id="48021"/>
    <lineage>
        <taxon>Eukaryota</taxon>
        <taxon>Fungi</taxon>
        <taxon>Dikarya</taxon>
        <taxon>Basidiomycota</taxon>
        <taxon>Agaricomycotina</taxon>
        <taxon>Agaricomycetes</taxon>
        <taxon>Russulales</taxon>
        <taxon>Auriscalpiaceae</taxon>
        <taxon>Artomyces</taxon>
    </lineage>
</organism>
<gene>
    <name evidence="1" type="ORF">BV25DRAFT_1839592</name>
</gene>